<dbReference type="EMBL" id="JARJCW010000003">
    <property type="protein sequence ID" value="KAJ7227134.1"/>
    <property type="molecule type" value="Genomic_DNA"/>
</dbReference>
<dbReference type="PANTHER" id="PTHR42951:SF4">
    <property type="entry name" value="ACYL-COENZYME A THIOESTERASE MBLAC2"/>
    <property type="match status" value="1"/>
</dbReference>
<protein>
    <submittedName>
        <fullName evidence="2">Metallo-hydrolase/oxidoreductase</fullName>
    </submittedName>
</protein>
<dbReference type="SMART" id="SM00849">
    <property type="entry name" value="Lactamase_B"/>
    <property type="match status" value="1"/>
</dbReference>
<proteinExistence type="predicted"/>
<organism evidence="2 3">
    <name type="scientific">Mycena pura</name>
    <dbReference type="NCBI Taxonomy" id="153505"/>
    <lineage>
        <taxon>Eukaryota</taxon>
        <taxon>Fungi</taxon>
        <taxon>Dikarya</taxon>
        <taxon>Basidiomycota</taxon>
        <taxon>Agaricomycotina</taxon>
        <taxon>Agaricomycetes</taxon>
        <taxon>Agaricomycetidae</taxon>
        <taxon>Agaricales</taxon>
        <taxon>Marasmiineae</taxon>
        <taxon>Mycenaceae</taxon>
        <taxon>Mycena</taxon>
    </lineage>
</organism>
<evidence type="ECO:0000313" key="2">
    <source>
        <dbReference type="EMBL" id="KAJ7227134.1"/>
    </source>
</evidence>
<dbReference type="SUPFAM" id="SSF56281">
    <property type="entry name" value="Metallo-hydrolase/oxidoreductase"/>
    <property type="match status" value="1"/>
</dbReference>
<sequence>MLRDNGSDWEVTPRAAFRTKRLTSSTFLISEYNDVYEEHPQIFVKRVPSARTILVIDTGCGGATVDPQIEITSLRRYIEEVPLDYNGGTPLNEGHCMEYVVVATHCHYDHILGLEQFNDSRIIVSSHSPSFISPANLPAHSLCESLGIKTPCYIPTLVPHRYAIHSSTLVPLGVSVLHTPGHTPDELAVYDASEKMLYVGDTLYEEEAIIFPSEGSIIEWMHSVEHLLAFVRQENQTGELEVRINCGHRTACRPAFEVLEATKKFMQDVIAGKEPIRKRVCRRGAENVLYVQEGGRFALLCPERLVLEAQKSSVEV</sequence>
<dbReference type="InterPro" id="IPR050855">
    <property type="entry name" value="NDM-1-like"/>
</dbReference>
<dbReference type="CDD" id="cd06262">
    <property type="entry name" value="metallo-hydrolase-like_MBL-fold"/>
    <property type="match status" value="1"/>
</dbReference>
<name>A0AAD6YRC7_9AGAR</name>
<comment type="caution">
    <text evidence="2">The sequence shown here is derived from an EMBL/GenBank/DDBJ whole genome shotgun (WGS) entry which is preliminary data.</text>
</comment>
<gene>
    <name evidence="2" type="ORF">GGX14DRAFT_628343</name>
</gene>
<dbReference type="PANTHER" id="PTHR42951">
    <property type="entry name" value="METALLO-BETA-LACTAMASE DOMAIN-CONTAINING"/>
    <property type="match status" value="1"/>
</dbReference>
<feature type="domain" description="Metallo-beta-lactamase" evidence="1">
    <location>
        <begin position="38"/>
        <end position="248"/>
    </location>
</feature>
<dbReference type="Pfam" id="PF00753">
    <property type="entry name" value="Lactamase_B"/>
    <property type="match status" value="1"/>
</dbReference>
<dbReference type="InterPro" id="IPR036866">
    <property type="entry name" value="RibonucZ/Hydroxyglut_hydro"/>
</dbReference>
<reference evidence="2" key="1">
    <citation type="submission" date="2023-03" db="EMBL/GenBank/DDBJ databases">
        <title>Massive genome expansion in bonnet fungi (Mycena s.s.) driven by repeated elements and novel gene families across ecological guilds.</title>
        <authorList>
            <consortium name="Lawrence Berkeley National Laboratory"/>
            <person name="Harder C.B."/>
            <person name="Miyauchi S."/>
            <person name="Viragh M."/>
            <person name="Kuo A."/>
            <person name="Thoen E."/>
            <person name="Andreopoulos B."/>
            <person name="Lu D."/>
            <person name="Skrede I."/>
            <person name="Drula E."/>
            <person name="Henrissat B."/>
            <person name="Morin E."/>
            <person name="Kohler A."/>
            <person name="Barry K."/>
            <person name="LaButti K."/>
            <person name="Morin E."/>
            <person name="Salamov A."/>
            <person name="Lipzen A."/>
            <person name="Mereny Z."/>
            <person name="Hegedus B."/>
            <person name="Baldrian P."/>
            <person name="Stursova M."/>
            <person name="Weitz H."/>
            <person name="Taylor A."/>
            <person name="Grigoriev I.V."/>
            <person name="Nagy L.G."/>
            <person name="Martin F."/>
            <person name="Kauserud H."/>
        </authorList>
    </citation>
    <scope>NUCLEOTIDE SEQUENCE</scope>
    <source>
        <strain evidence="2">9144</strain>
    </source>
</reference>
<dbReference type="Proteomes" id="UP001219525">
    <property type="component" value="Unassembled WGS sequence"/>
</dbReference>
<dbReference type="Gene3D" id="3.60.15.10">
    <property type="entry name" value="Ribonuclease Z/Hydroxyacylglutathione hydrolase-like"/>
    <property type="match status" value="1"/>
</dbReference>
<keyword evidence="3" id="KW-1185">Reference proteome</keyword>
<evidence type="ECO:0000259" key="1">
    <source>
        <dbReference type="SMART" id="SM00849"/>
    </source>
</evidence>
<dbReference type="AlphaFoldDB" id="A0AAD6YRC7"/>
<dbReference type="InterPro" id="IPR001279">
    <property type="entry name" value="Metallo-B-lactamas"/>
</dbReference>
<accession>A0AAD6YRC7</accession>
<evidence type="ECO:0000313" key="3">
    <source>
        <dbReference type="Proteomes" id="UP001219525"/>
    </source>
</evidence>